<dbReference type="AlphaFoldDB" id="A0A8J1J2Q3"/>
<evidence type="ECO:0000256" key="1">
    <source>
        <dbReference type="ARBA" id="ARBA00004651"/>
    </source>
</evidence>
<keyword evidence="10" id="KW-0325">Glycoprotein</keyword>
<dbReference type="GeneID" id="116408622"/>
<dbReference type="InterPro" id="IPR000337">
    <property type="entry name" value="GPCR_3"/>
</dbReference>
<dbReference type="InterPro" id="IPR038550">
    <property type="entry name" value="GPCR_3_9-Cys_sf"/>
</dbReference>
<evidence type="ECO:0000313" key="16">
    <source>
        <dbReference type="Xenbase" id="XB-GENE-29094479"/>
    </source>
</evidence>
<keyword evidence="6 12" id="KW-1133">Transmembrane helix</keyword>
<dbReference type="FunFam" id="3.40.50.2300:FF:000024">
    <property type="entry name" value="Vomeronasal 2, receptor 73"/>
    <property type="match status" value="1"/>
</dbReference>
<keyword evidence="14" id="KW-1185">Reference proteome</keyword>
<dbReference type="PRINTS" id="PR00248">
    <property type="entry name" value="GPCRMGR"/>
</dbReference>
<evidence type="ECO:0000256" key="2">
    <source>
        <dbReference type="ARBA" id="ARBA00007242"/>
    </source>
</evidence>
<dbReference type="PANTHER" id="PTHR24061">
    <property type="entry name" value="CALCIUM-SENSING RECEPTOR-RELATED"/>
    <property type="match status" value="1"/>
</dbReference>
<dbReference type="RefSeq" id="XP_031752122.1">
    <property type="nucleotide sequence ID" value="XM_031896262.1"/>
</dbReference>
<comment type="subcellular location">
    <subcellularLocation>
        <location evidence="1">Cell membrane</location>
        <topology evidence="1">Multi-pass membrane protein</topology>
    </subcellularLocation>
</comment>
<dbReference type="PROSITE" id="PS50259">
    <property type="entry name" value="G_PROTEIN_RECEP_F3_4"/>
    <property type="match status" value="1"/>
</dbReference>
<dbReference type="InterPro" id="IPR017979">
    <property type="entry name" value="GPCR_3_CS"/>
</dbReference>
<evidence type="ECO:0000256" key="5">
    <source>
        <dbReference type="ARBA" id="ARBA00022729"/>
    </source>
</evidence>
<feature type="transmembrane region" description="Helical" evidence="12">
    <location>
        <begin position="508"/>
        <end position="533"/>
    </location>
</feature>
<dbReference type="Pfam" id="PF01094">
    <property type="entry name" value="ANF_receptor"/>
    <property type="match status" value="1"/>
</dbReference>
<dbReference type="InterPro" id="IPR000068">
    <property type="entry name" value="GPCR_3_Ca_sens_rcpt-rel"/>
</dbReference>
<keyword evidence="9" id="KW-0675">Receptor</keyword>
<feature type="transmembrane region" description="Helical" evidence="12">
    <location>
        <begin position="578"/>
        <end position="601"/>
    </location>
</feature>
<dbReference type="InterPro" id="IPR001828">
    <property type="entry name" value="ANF_lig-bd_rcpt"/>
</dbReference>
<evidence type="ECO:0000256" key="8">
    <source>
        <dbReference type="ARBA" id="ARBA00023136"/>
    </source>
</evidence>
<dbReference type="Pfam" id="PF07562">
    <property type="entry name" value="NCD3G"/>
    <property type="match status" value="1"/>
</dbReference>
<organism evidence="14 15">
    <name type="scientific">Xenopus tropicalis</name>
    <name type="common">Western clawed frog</name>
    <name type="synonym">Silurana tropicalis</name>
    <dbReference type="NCBI Taxonomy" id="8364"/>
    <lineage>
        <taxon>Eukaryota</taxon>
        <taxon>Metazoa</taxon>
        <taxon>Chordata</taxon>
        <taxon>Craniata</taxon>
        <taxon>Vertebrata</taxon>
        <taxon>Euteleostomi</taxon>
        <taxon>Amphibia</taxon>
        <taxon>Batrachia</taxon>
        <taxon>Anura</taxon>
        <taxon>Pipoidea</taxon>
        <taxon>Pipidae</taxon>
        <taxon>Xenopodinae</taxon>
        <taxon>Xenopus</taxon>
        <taxon>Silurana</taxon>
    </lineage>
</organism>
<dbReference type="FunFam" id="3.40.50.2300:FF:000728">
    <property type="entry name" value="Uncharacterized protein"/>
    <property type="match status" value="1"/>
</dbReference>
<dbReference type="GO" id="GO:0005886">
    <property type="term" value="C:plasma membrane"/>
    <property type="evidence" value="ECO:0000318"/>
    <property type="project" value="GO_Central"/>
</dbReference>
<feature type="transmembrane region" description="Helical" evidence="12">
    <location>
        <begin position="667"/>
        <end position="690"/>
    </location>
</feature>
<dbReference type="FunFam" id="2.10.50.30:FF:000002">
    <property type="entry name" value="Vomeronasal 2 receptor, h1"/>
    <property type="match status" value="1"/>
</dbReference>
<keyword evidence="8 12" id="KW-0472">Membrane</keyword>
<dbReference type="PROSITE" id="PS00981">
    <property type="entry name" value="G_PROTEIN_RECEP_F3_3"/>
    <property type="match status" value="1"/>
</dbReference>
<gene>
    <name evidence="15 16" type="primary">LOC116408622</name>
</gene>
<evidence type="ECO:0000256" key="9">
    <source>
        <dbReference type="ARBA" id="ARBA00023170"/>
    </source>
</evidence>
<protein>
    <submittedName>
        <fullName evidence="15">Vomeronasal type-2 receptor 26-like</fullName>
    </submittedName>
</protein>
<dbReference type="InterPro" id="IPR004073">
    <property type="entry name" value="GPCR_3_vmron_rcpt_2"/>
</dbReference>
<dbReference type="InterPro" id="IPR011500">
    <property type="entry name" value="GPCR_3_9-Cys_dom"/>
</dbReference>
<reference evidence="15" key="1">
    <citation type="submission" date="2025-08" db="UniProtKB">
        <authorList>
            <consortium name="RefSeq"/>
        </authorList>
    </citation>
    <scope>IDENTIFICATION</scope>
    <source>
        <strain evidence="15">Nigerian</strain>
        <tissue evidence="15">Liver and blood</tissue>
    </source>
</reference>
<keyword evidence="5" id="KW-0732">Signal</keyword>
<keyword evidence="7" id="KW-0297">G-protein coupled receptor</keyword>
<evidence type="ECO:0000256" key="11">
    <source>
        <dbReference type="ARBA" id="ARBA00023224"/>
    </source>
</evidence>
<feature type="transmembrane region" description="Helical" evidence="12">
    <location>
        <begin position="545"/>
        <end position="566"/>
    </location>
</feature>
<evidence type="ECO:0000259" key="13">
    <source>
        <dbReference type="PROSITE" id="PS50259"/>
    </source>
</evidence>
<evidence type="ECO:0000256" key="3">
    <source>
        <dbReference type="ARBA" id="ARBA00022475"/>
    </source>
</evidence>
<evidence type="ECO:0000256" key="4">
    <source>
        <dbReference type="ARBA" id="ARBA00022692"/>
    </source>
</evidence>
<dbReference type="Pfam" id="PF00003">
    <property type="entry name" value="7tm_3"/>
    <property type="match status" value="1"/>
</dbReference>
<feature type="domain" description="G-protein coupled receptors family 3 profile" evidence="13">
    <location>
        <begin position="508"/>
        <end position="759"/>
    </location>
</feature>
<keyword evidence="3" id="KW-1003">Cell membrane</keyword>
<proteinExistence type="inferred from homology"/>
<name>A0A8J1J2Q3_XENTR</name>
<comment type="similarity">
    <text evidence="2">Belongs to the G-protein coupled receptor 3 family.</text>
</comment>
<evidence type="ECO:0000256" key="6">
    <source>
        <dbReference type="ARBA" id="ARBA00022989"/>
    </source>
</evidence>
<dbReference type="Gene3D" id="3.40.50.2300">
    <property type="match status" value="2"/>
</dbReference>
<feature type="transmembrane region" description="Helical" evidence="12">
    <location>
        <begin position="728"/>
        <end position="750"/>
    </location>
</feature>
<dbReference type="OrthoDB" id="5984008at2759"/>
<evidence type="ECO:0000256" key="7">
    <source>
        <dbReference type="ARBA" id="ARBA00023040"/>
    </source>
</evidence>
<dbReference type="Gene3D" id="2.10.50.30">
    <property type="entry name" value="GPCR, family 3, nine cysteines domain"/>
    <property type="match status" value="1"/>
</dbReference>
<dbReference type="InterPro" id="IPR028082">
    <property type="entry name" value="Peripla_BP_I"/>
</dbReference>
<feature type="transmembrane region" description="Helical" evidence="12">
    <location>
        <begin position="702"/>
        <end position="722"/>
    </location>
</feature>
<dbReference type="GO" id="GO:0004930">
    <property type="term" value="F:G protein-coupled receptor activity"/>
    <property type="evidence" value="ECO:0000318"/>
    <property type="project" value="GO_Central"/>
</dbReference>
<dbReference type="PRINTS" id="PR01535">
    <property type="entry name" value="VOMERONASL2R"/>
</dbReference>
<evidence type="ECO:0000256" key="10">
    <source>
        <dbReference type="ARBA" id="ARBA00023180"/>
    </source>
</evidence>
<dbReference type="InterPro" id="IPR017978">
    <property type="entry name" value="GPCR_3_C"/>
</dbReference>
<dbReference type="AGR" id="Xenbase:XB-GENE-29094479"/>
<evidence type="ECO:0000313" key="15">
    <source>
        <dbReference type="RefSeq" id="XP_031752122.1"/>
    </source>
</evidence>
<evidence type="ECO:0000256" key="12">
    <source>
        <dbReference type="SAM" id="Phobius"/>
    </source>
</evidence>
<dbReference type="Proteomes" id="UP000008143">
    <property type="component" value="Chromosome 2"/>
</dbReference>
<accession>A0A8J1J2Q3</accession>
<sequence>MSFLYNYRASWRFRRHLTAFLFAVNEINENPDLLPNITLGFQIHDTCYSESLSIESALRILSGTKYMVPNYNCHKRGGLAAIVGHLLSSPSLSISSIISNYRIPQISYGAMDPSFSDREQFPSFFRTVPNQLSHHQAIIELLKHFGWVWVGIVASADESNAKSSSLLREQLISHGICVEFHEIFSVDKEETVNEQETKRTNVLIKKSTATVIILYCNIEYFDQLMIGEHWEEIKGKVFVTSVTLTLILKNAFHVKTLYPLNGSLLFVVRRGNIHGMKDLMDYVPRRAIRHIEEMLFSLPKDEEGNPLNKSNSEPFRLTYSVYTAVYAVAHAFHDMVSKARTQPGFLSTGQWLRLFHPWQMIPHLNKVQFQTQSDGDFSFSDEGEMPGEFDILNCIVSPDGEVRMVEVGSYRSHPAQFQIKDSAIGWGSPYTEAPRSVCSSSCLPGSRKAKREGQPLCCYDCVPCEEGEVSNQTDMDYCMKCPEDQWPNKRRDRCLQRLVEFLSYQDPLGAGLGGASIGLSACAITILGVFIKFRATPVVRANNTNISYTLLVSLCLSFLSCLLFIGQPKPLACMVRQAAFGLAFSIAESSILAKAITVAVAFRATSPDSQLRRWVGPRLPIYIVIGCSVGQAVICLAWMVLSPPFPDYDIQSEKGKMILICNEGSAVLLYVEISYLGVLALLSFTVAFLVRNLPDRFNEAKYITFSMLVFLSVWVSFIPSYLSTKGKYMVAVEIFAILGSSTGLLACIFIPKMCLILLKRGLSSKVHVTGMDNK</sequence>
<feature type="transmembrane region" description="Helical" evidence="12">
    <location>
        <begin position="621"/>
        <end position="641"/>
    </location>
</feature>
<dbReference type="SUPFAM" id="SSF53822">
    <property type="entry name" value="Periplasmic binding protein-like I"/>
    <property type="match status" value="1"/>
</dbReference>
<dbReference type="Xenbase" id="XB-GENE-29094479">
    <property type="gene designation" value="LOC116408622"/>
</dbReference>
<keyword evidence="4 12" id="KW-0812">Transmembrane</keyword>
<dbReference type="PANTHER" id="PTHR24061:SF625">
    <property type="entry name" value="VOMERONASAL TYPE-2 RECEPTOR 26"/>
    <property type="match status" value="1"/>
</dbReference>
<keyword evidence="11" id="KW-0807">Transducer</keyword>
<dbReference type="CDD" id="cd15283">
    <property type="entry name" value="7tmC_V2R_pheromone"/>
    <property type="match status" value="1"/>
</dbReference>
<evidence type="ECO:0000313" key="14">
    <source>
        <dbReference type="Proteomes" id="UP000008143"/>
    </source>
</evidence>
<dbReference type="KEGG" id="xtr:116408622"/>